<keyword evidence="2" id="KW-1185">Reference proteome</keyword>
<dbReference type="Proteomes" id="UP000054217">
    <property type="component" value="Unassembled WGS sequence"/>
</dbReference>
<protein>
    <submittedName>
        <fullName evidence="1">Uncharacterized protein</fullName>
    </submittedName>
</protein>
<reference evidence="1 2" key="1">
    <citation type="submission" date="2014-04" db="EMBL/GenBank/DDBJ databases">
        <authorList>
            <consortium name="DOE Joint Genome Institute"/>
            <person name="Kuo A."/>
            <person name="Kohler A."/>
            <person name="Costa M.D."/>
            <person name="Nagy L.G."/>
            <person name="Floudas D."/>
            <person name="Copeland A."/>
            <person name="Barry K.W."/>
            <person name="Cichocki N."/>
            <person name="Veneault-Fourrey C."/>
            <person name="LaButti K."/>
            <person name="Lindquist E.A."/>
            <person name="Lipzen A."/>
            <person name="Lundell T."/>
            <person name="Morin E."/>
            <person name="Murat C."/>
            <person name="Sun H."/>
            <person name="Tunlid A."/>
            <person name="Henrissat B."/>
            <person name="Grigoriev I.V."/>
            <person name="Hibbett D.S."/>
            <person name="Martin F."/>
            <person name="Nordberg H.P."/>
            <person name="Cantor M.N."/>
            <person name="Hua S.X."/>
        </authorList>
    </citation>
    <scope>NUCLEOTIDE SEQUENCE [LARGE SCALE GENOMIC DNA]</scope>
    <source>
        <strain evidence="1 2">Marx 270</strain>
    </source>
</reference>
<dbReference type="HOGENOM" id="CLU_1138405_0_0_1"/>
<evidence type="ECO:0000313" key="2">
    <source>
        <dbReference type="Proteomes" id="UP000054217"/>
    </source>
</evidence>
<dbReference type="AlphaFoldDB" id="A0A0C3NFM4"/>
<dbReference type="InParanoid" id="A0A0C3NFM4"/>
<reference evidence="2" key="2">
    <citation type="submission" date="2015-01" db="EMBL/GenBank/DDBJ databases">
        <title>Evolutionary Origins and Diversification of the Mycorrhizal Mutualists.</title>
        <authorList>
            <consortium name="DOE Joint Genome Institute"/>
            <consortium name="Mycorrhizal Genomics Consortium"/>
            <person name="Kohler A."/>
            <person name="Kuo A."/>
            <person name="Nagy L.G."/>
            <person name="Floudas D."/>
            <person name="Copeland A."/>
            <person name="Barry K.W."/>
            <person name="Cichocki N."/>
            <person name="Veneault-Fourrey C."/>
            <person name="LaButti K."/>
            <person name="Lindquist E.A."/>
            <person name="Lipzen A."/>
            <person name="Lundell T."/>
            <person name="Morin E."/>
            <person name="Murat C."/>
            <person name="Riley R."/>
            <person name="Ohm R."/>
            <person name="Sun H."/>
            <person name="Tunlid A."/>
            <person name="Henrissat B."/>
            <person name="Grigoriev I.V."/>
            <person name="Hibbett D.S."/>
            <person name="Martin F."/>
        </authorList>
    </citation>
    <scope>NUCLEOTIDE SEQUENCE [LARGE SCALE GENOMIC DNA]</scope>
    <source>
        <strain evidence="2">Marx 270</strain>
    </source>
</reference>
<sequence length="225" mass="24893">MVKITEITMIMSAISGQGIDLNDKIKALILVHSMSQAWDQAPVNILSSITMDQLGPDTVIPRMKEGKKSVEIEGAEVVNFTQINDIPEETQQFYYEQDHYHVSVEMPNAANDFNITAIEINQEPSPEHSPAAPAPVENVYTNNLGTFLGSHIIRDTQSYDPDLTTRDVDMAMEHVGHSTNYPIDGSTSKLAEWYTDAISFSFVDAVDPIESLSGFTPMETHAMGE</sequence>
<dbReference type="EMBL" id="KN832093">
    <property type="protein sequence ID" value="KIN94575.1"/>
    <property type="molecule type" value="Genomic_DNA"/>
</dbReference>
<evidence type="ECO:0000313" key="1">
    <source>
        <dbReference type="EMBL" id="KIN94575.1"/>
    </source>
</evidence>
<gene>
    <name evidence="1" type="ORF">M404DRAFT_34915</name>
</gene>
<name>A0A0C3NFM4_PISTI</name>
<accession>A0A0C3NFM4</accession>
<organism evidence="1 2">
    <name type="scientific">Pisolithus tinctorius Marx 270</name>
    <dbReference type="NCBI Taxonomy" id="870435"/>
    <lineage>
        <taxon>Eukaryota</taxon>
        <taxon>Fungi</taxon>
        <taxon>Dikarya</taxon>
        <taxon>Basidiomycota</taxon>
        <taxon>Agaricomycotina</taxon>
        <taxon>Agaricomycetes</taxon>
        <taxon>Agaricomycetidae</taxon>
        <taxon>Boletales</taxon>
        <taxon>Sclerodermatineae</taxon>
        <taxon>Pisolithaceae</taxon>
        <taxon>Pisolithus</taxon>
    </lineage>
</organism>
<dbReference type="OrthoDB" id="2712574at2759"/>
<proteinExistence type="predicted"/>